<evidence type="ECO:0000313" key="7">
    <source>
        <dbReference type="Proteomes" id="UP001223420"/>
    </source>
</evidence>
<dbReference type="GO" id="GO:0017004">
    <property type="term" value="P:cytochrome complex assembly"/>
    <property type="evidence" value="ECO:0007669"/>
    <property type="project" value="UniProtKB-KW"/>
</dbReference>
<dbReference type="EMBL" id="JAUSWL010000009">
    <property type="protein sequence ID" value="MDQ0545611.1"/>
    <property type="molecule type" value="Genomic_DNA"/>
</dbReference>
<dbReference type="Pfam" id="PF08534">
    <property type="entry name" value="Redoxin"/>
    <property type="match status" value="1"/>
</dbReference>
<protein>
    <submittedName>
        <fullName evidence="6">Thiol-disulfide isomerase/thioredoxin</fullName>
    </submittedName>
</protein>
<comment type="caution">
    <text evidence="6">The sequence shown here is derived from an EMBL/GenBank/DDBJ whole genome shotgun (WGS) entry which is preliminary data.</text>
</comment>
<dbReference type="GO" id="GO:0016853">
    <property type="term" value="F:isomerase activity"/>
    <property type="evidence" value="ECO:0007669"/>
    <property type="project" value="UniProtKB-KW"/>
</dbReference>
<evidence type="ECO:0000256" key="2">
    <source>
        <dbReference type="ARBA" id="ARBA00022748"/>
    </source>
</evidence>
<dbReference type="SUPFAM" id="SSF52833">
    <property type="entry name" value="Thioredoxin-like"/>
    <property type="match status" value="1"/>
</dbReference>
<keyword evidence="4" id="KW-0472">Membrane</keyword>
<sequence>MNAISLGPLVLDPERLAVVAGIGAYLAAASVLAPRFGRGLYAWAAWTVVAALASARLGYVWENWPSFAPAPWRALAVWQGGFQPGAGLLGLAPVSAIYLRSWRSVAAGTAAAGGGLLVWRVISLLTAATLGQAAPDTLFEQLEGEPLAISDLRGRPAVVNIWATWCPPCRSEMPSLAQAAAAESAVAFVFVNQGESADRVRAYLAASKLSLAHVLLDRGMEVPRHYGTRGIPLTLFLRADGTLADMHTGAISDDALAAGIARLLKRPR</sequence>
<reference evidence="6" key="1">
    <citation type="submission" date="2023-07" db="EMBL/GenBank/DDBJ databases">
        <title>Genomic Encyclopedia of Type Strains, Phase IV (KMG-IV): sequencing the most valuable type-strain genomes for metagenomic binning, comparative biology and taxonomic classification.</title>
        <authorList>
            <person name="Goeker M."/>
        </authorList>
    </citation>
    <scope>NUCLEOTIDE SEQUENCE</scope>
    <source>
        <strain evidence="6">DSM 19569</strain>
    </source>
</reference>
<gene>
    <name evidence="6" type="ORF">QO001_004555</name>
</gene>
<dbReference type="InterPro" id="IPR036249">
    <property type="entry name" value="Thioredoxin-like_sf"/>
</dbReference>
<evidence type="ECO:0000259" key="5">
    <source>
        <dbReference type="PROSITE" id="PS51352"/>
    </source>
</evidence>
<dbReference type="PROSITE" id="PS51352">
    <property type="entry name" value="THIOREDOXIN_2"/>
    <property type="match status" value="1"/>
</dbReference>
<proteinExistence type="predicted"/>
<evidence type="ECO:0000256" key="3">
    <source>
        <dbReference type="ARBA" id="ARBA00023284"/>
    </source>
</evidence>
<evidence type="ECO:0000256" key="1">
    <source>
        <dbReference type="ARBA" id="ARBA00004196"/>
    </source>
</evidence>
<feature type="transmembrane region" description="Helical" evidence="4">
    <location>
        <begin position="40"/>
        <end position="61"/>
    </location>
</feature>
<dbReference type="GO" id="GO:0030313">
    <property type="term" value="C:cell envelope"/>
    <property type="evidence" value="ECO:0007669"/>
    <property type="project" value="UniProtKB-SubCell"/>
</dbReference>
<accession>A0AAJ1TR89</accession>
<dbReference type="Gene3D" id="3.40.30.10">
    <property type="entry name" value="Glutaredoxin"/>
    <property type="match status" value="1"/>
</dbReference>
<dbReference type="InterPro" id="IPR013740">
    <property type="entry name" value="Redoxin"/>
</dbReference>
<keyword evidence="2" id="KW-0201">Cytochrome c-type biogenesis</keyword>
<dbReference type="AlphaFoldDB" id="A0AAJ1TR89"/>
<name>A0AAJ1TR89_9HYPH</name>
<feature type="transmembrane region" description="Helical" evidence="4">
    <location>
        <begin position="81"/>
        <end position="99"/>
    </location>
</feature>
<feature type="transmembrane region" description="Helical" evidence="4">
    <location>
        <begin position="16"/>
        <end position="33"/>
    </location>
</feature>
<evidence type="ECO:0000256" key="4">
    <source>
        <dbReference type="SAM" id="Phobius"/>
    </source>
</evidence>
<evidence type="ECO:0000313" key="6">
    <source>
        <dbReference type="EMBL" id="MDQ0545611.1"/>
    </source>
</evidence>
<dbReference type="CDD" id="cd02966">
    <property type="entry name" value="TlpA_like_family"/>
    <property type="match status" value="1"/>
</dbReference>
<dbReference type="PANTHER" id="PTHR42852:SF18">
    <property type="entry name" value="CHROMOSOME UNDETERMINED SCAFFOLD_47, WHOLE GENOME SHOTGUN SEQUENCE"/>
    <property type="match status" value="1"/>
</dbReference>
<dbReference type="Proteomes" id="UP001223420">
    <property type="component" value="Unassembled WGS sequence"/>
</dbReference>
<dbReference type="PANTHER" id="PTHR42852">
    <property type="entry name" value="THIOL:DISULFIDE INTERCHANGE PROTEIN DSBE"/>
    <property type="match status" value="1"/>
</dbReference>
<dbReference type="RefSeq" id="WP_007562678.1">
    <property type="nucleotide sequence ID" value="NZ_JAJALK010000010.1"/>
</dbReference>
<feature type="domain" description="Thioredoxin" evidence="5">
    <location>
        <begin position="128"/>
        <end position="265"/>
    </location>
</feature>
<keyword evidence="4" id="KW-0812">Transmembrane</keyword>
<organism evidence="6 7">
    <name type="scientific">Methylobacterium brachiatum</name>
    <dbReference type="NCBI Taxonomy" id="269660"/>
    <lineage>
        <taxon>Bacteria</taxon>
        <taxon>Pseudomonadati</taxon>
        <taxon>Pseudomonadota</taxon>
        <taxon>Alphaproteobacteria</taxon>
        <taxon>Hyphomicrobiales</taxon>
        <taxon>Methylobacteriaceae</taxon>
        <taxon>Methylobacterium</taxon>
    </lineage>
</organism>
<dbReference type="InterPro" id="IPR017937">
    <property type="entry name" value="Thioredoxin_CS"/>
</dbReference>
<keyword evidence="4" id="KW-1133">Transmembrane helix</keyword>
<dbReference type="GO" id="GO:0015036">
    <property type="term" value="F:disulfide oxidoreductase activity"/>
    <property type="evidence" value="ECO:0007669"/>
    <property type="project" value="UniProtKB-ARBA"/>
</dbReference>
<dbReference type="InterPro" id="IPR050553">
    <property type="entry name" value="Thioredoxin_ResA/DsbE_sf"/>
</dbReference>
<comment type="subcellular location">
    <subcellularLocation>
        <location evidence="1">Cell envelope</location>
    </subcellularLocation>
</comment>
<dbReference type="PROSITE" id="PS00194">
    <property type="entry name" value="THIOREDOXIN_1"/>
    <property type="match status" value="1"/>
</dbReference>
<keyword evidence="6" id="KW-0413">Isomerase</keyword>
<keyword evidence="3" id="KW-0676">Redox-active center</keyword>
<dbReference type="InterPro" id="IPR013766">
    <property type="entry name" value="Thioredoxin_domain"/>
</dbReference>